<protein>
    <submittedName>
        <fullName evidence="9">DNA resolvase</fullName>
    </submittedName>
</protein>
<dbReference type="PROSITE" id="PS00397">
    <property type="entry name" value="RECOMBINASES_1"/>
    <property type="match status" value="1"/>
</dbReference>
<feature type="domain" description="Resolvase/invertase-type recombinase catalytic" evidence="8">
    <location>
        <begin position="4"/>
        <end position="146"/>
    </location>
</feature>
<dbReference type="Pfam" id="PF00239">
    <property type="entry name" value="Resolvase"/>
    <property type="match status" value="1"/>
</dbReference>
<evidence type="ECO:0000259" key="8">
    <source>
        <dbReference type="PROSITE" id="PS51736"/>
    </source>
</evidence>
<dbReference type="InterPro" id="IPR009057">
    <property type="entry name" value="Homeodomain-like_sf"/>
</dbReference>
<evidence type="ECO:0000256" key="7">
    <source>
        <dbReference type="SAM" id="MobiDB-lite"/>
    </source>
</evidence>
<dbReference type="OrthoDB" id="9797501at2"/>
<evidence type="ECO:0000256" key="4">
    <source>
        <dbReference type="ARBA" id="ARBA00023172"/>
    </source>
</evidence>
<dbReference type="InterPro" id="IPR006118">
    <property type="entry name" value="Recombinase_CS"/>
</dbReference>
<comment type="caution">
    <text evidence="9">The sequence shown here is derived from an EMBL/GenBank/DDBJ whole genome shotgun (WGS) entry which is preliminary data.</text>
</comment>
<feature type="region of interest" description="Disordered" evidence="7">
    <location>
        <begin position="190"/>
        <end position="216"/>
    </location>
</feature>
<keyword evidence="10" id="KW-1185">Reference proteome</keyword>
<evidence type="ECO:0000256" key="3">
    <source>
        <dbReference type="ARBA" id="ARBA00023125"/>
    </source>
</evidence>
<evidence type="ECO:0000256" key="1">
    <source>
        <dbReference type="ARBA" id="ARBA00009913"/>
    </source>
</evidence>
<dbReference type="SUPFAM" id="SSF53041">
    <property type="entry name" value="Resolvase-like"/>
    <property type="match status" value="1"/>
</dbReference>
<feature type="active site" description="O-(5'-phospho-DNA)-serine intermediate" evidence="5 6">
    <location>
        <position position="12"/>
    </location>
</feature>
<organism evidence="9 10">
    <name type="scientific">Brunnivagina elsteri CCALA 953</name>
    <dbReference type="NCBI Taxonomy" id="987040"/>
    <lineage>
        <taxon>Bacteria</taxon>
        <taxon>Bacillati</taxon>
        <taxon>Cyanobacteriota</taxon>
        <taxon>Cyanophyceae</taxon>
        <taxon>Nostocales</taxon>
        <taxon>Calotrichaceae</taxon>
        <taxon>Brunnivagina</taxon>
    </lineage>
</organism>
<dbReference type="PANTHER" id="PTHR30461:SF2">
    <property type="entry name" value="SERINE RECOMBINASE PINE-RELATED"/>
    <property type="match status" value="1"/>
</dbReference>
<proteinExistence type="inferred from homology"/>
<evidence type="ECO:0000256" key="2">
    <source>
        <dbReference type="ARBA" id="ARBA00022908"/>
    </source>
</evidence>
<name>A0A2A2TBM0_9CYAN</name>
<evidence type="ECO:0000256" key="5">
    <source>
        <dbReference type="PIRSR" id="PIRSR606118-50"/>
    </source>
</evidence>
<keyword evidence="2" id="KW-0229">DNA integration</keyword>
<feature type="compositionally biased region" description="Basic and acidic residues" evidence="7">
    <location>
        <begin position="202"/>
        <end position="216"/>
    </location>
</feature>
<dbReference type="InterPro" id="IPR036162">
    <property type="entry name" value="Resolvase-like_N_sf"/>
</dbReference>
<sequence>MVQKVAIYCRVSTTDQSCERQERDLLEYAEKSGFEVVGVWFETASGIKHNRTERKKVMALAQSHSIDAILVTEMTRWGRSTIDLIETLQELHSWHVSLIAQTGLQFDLNTPQGRLIAHLMASLAEFERDLVRERVRSGVAAAKARGHKFGRQPGQRVKADKFEPKVLQMVESGYSYRKIAEKLNLSKTTVSDIVKRHRQSGKKSDSTESKSENFTQ</sequence>
<evidence type="ECO:0000313" key="10">
    <source>
        <dbReference type="Proteomes" id="UP000218238"/>
    </source>
</evidence>
<keyword evidence="3" id="KW-0238">DNA-binding</keyword>
<dbReference type="EMBL" id="NTFS01000474">
    <property type="protein sequence ID" value="PAX51101.1"/>
    <property type="molecule type" value="Genomic_DNA"/>
</dbReference>
<dbReference type="SMART" id="SM00857">
    <property type="entry name" value="Resolvase"/>
    <property type="match status" value="1"/>
</dbReference>
<dbReference type="Gene3D" id="3.40.50.1390">
    <property type="entry name" value="Resolvase, N-terminal catalytic domain"/>
    <property type="match status" value="1"/>
</dbReference>
<gene>
    <name evidence="9" type="ORF">CK510_26675</name>
</gene>
<dbReference type="CDD" id="cd03768">
    <property type="entry name" value="SR_ResInv"/>
    <property type="match status" value="1"/>
</dbReference>
<dbReference type="PROSITE" id="PS51736">
    <property type="entry name" value="RECOMBINASES_3"/>
    <property type="match status" value="1"/>
</dbReference>
<dbReference type="GO" id="GO:0000150">
    <property type="term" value="F:DNA strand exchange activity"/>
    <property type="evidence" value="ECO:0007669"/>
    <property type="project" value="InterPro"/>
</dbReference>
<reference evidence="9 10" key="1">
    <citation type="submission" date="2017-08" db="EMBL/GenBank/DDBJ databases">
        <title>Draft genome sequence of filamentous cyanobacterium Calothrix elsteri CCALA 953.</title>
        <authorList>
            <person name="Gagunashvili A.N."/>
            <person name="Elster J."/>
            <person name="Andresson O.S."/>
        </authorList>
    </citation>
    <scope>NUCLEOTIDE SEQUENCE [LARGE SCALE GENOMIC DNA]</scope>
    <source>
        <strain evidence="9 10">CCALA 953</strain>
    </source>
</reference>
<dbReference type="GO" id="GO:0015074">
    <property type="term" value="P:DNA integration"/>
    <property type="evidence" value="ECO:0007669"/>
    <property type="project" value="UniProtKB-KW"/>
</dbReference>
<dbReference type="GO" id="GO:0003677">
    <property type="term" value="F:DNA binding"/>
    <property type="evidence" value="ECO:0007669"/>
    <property type="project" value="UniProtKB-KW"/>
</dbReference>
<dbReference type="SUPFAM" id="SSF46689">
    <property type="entry name" value="Homeodomain-like"/>
    <property type="match status" value="1"/>
</dbReference>
<comment type="similarity">
    <text evidence="1">Belongs to the site-specific recombinase resolvase family.</text>
</comment>
<dbReference type="RefSeq" id="WP_095724538.1">
    <property type="nucleotide sequence ID" value="NZ_NTFS01000474.1"/>
</dbReference>
<dbReference type="AlphaFoldDB" id="A0A2A2TBM0"/>
<dbReference type="Proteomes" id="UP000218238">
    <property type="component" value="Unassembled WGS sequence"/>
</dbReference>
<evidence type="ECO:0000313" key="9">
    <source>
        <dbReference type="EMBL" id="PAX51101.1"/>
    </source>
</evidence>
<dbReference type="Gene3D" id="1.10.10.10">
    <property type="entry name" value="Winged helix-like DNA-binding domain superfamily/Winged helix DNA-binding domain"/>
    <property type="match status" value="1"/>
</dbReference>
<accession>A0A2A2TBM0</accession>
<keyword evidence="4" id="KW-0233">DNA recombination</keyword>
<dbReference type="InterPro" id="IPR006119">
    <property type="entry name" value="Resolv_N"/>
</dbReference>
<dbReference type="InterPro" id="IPR036388">
    <property type="entry name" value="WH-like_DNA-bd_sf"/>
</dbReference>
<dbReference type="InterPro" id="IPR050639">
    <property type="entry name" value="SSR_resolvase"/>
</dbReference>
<dbReference type="PANTHER" id="PTHR30461">
    <property type="entry name" value="DNA-INVERTASE FROM LAMBDOID PROPHAGE"/>
    <property type="match status" value="1"/>
</dbReference>
<dbReference type="Pfam" id="PF13384">
    <property type="entry name" value="HTH_23"/>
    <property type="match status" value="1"/>
</dbReference>
<evidence type="ECO:0000256" key="6">
    <source>
        <dbReference type="PROSITE-ProRule" id="PRU10137"/>
    </source>
</evidence>